<name>A0AAJ0G7J4_9PEZI</name>
<keyword evidence="7" id="KW-1185">Reference proteome</keyword>
<dbReference type="InterPro" id="IPR002893">
    <property type="entry name" value="Znf_MYND"/>
</dbReference>
<keyword evidence="2 4" id="KW-0863">Zinc-finger</keyword>
<dbReference type="GO" id="GO:0008270">
    <property type="term" value="F:zinc ion binding"/>
    <property type="evidence" value="ECO:0007669"/>
    <property type="project" value="UniProtKB-KW"/>
</dbReference>
<evidence type="ECO:0000256" key="1">
    <source>
        <dbReference type="ARBA" id="ARBA00022723"/>
    </source>
</evidence>
<dbReference type="SUPFAM" id="SSF144232">
    <property type="entry name" value="HIT/MYND zinc finger-like"/>
    <property type="match status" value="1"/>
</dbReference>
<protein>
    <recommendedName>
        <fullName evidence="5">MYND-type domain-containing protein</fullName>
    </recommendedName>
</protein>
<feature type="domain" description="MYND-type" evidence="5">
    <location>
        <begin position="189"/>
        <end position="230"/>
    </location>
</feature>
<dbReference type="Proteomes" id="UP001271007">
    <property type="component" value="Unassembled WGS sequence"/>
</dbReference>
<dbReference type="PROSITE" id="PS50865">
    <property type="entry name" value="ZF_MYND_2"/>
    <property type="match status" value="1"/>
</dbReference>
<evidence type="ECO:0000256" key="4">
    <source>
        <dbReference type="PROSITE-ProRule" id="PRU00134"/>
    </source>
</evidence>
<dbReference type="Pfam" id="PF01753">
    <property type="entry name" value="zf-MYND"/>
    <property type="match status" value="1"/>
</dbReference>
<proteinExistence type="predicted"/>
<evidence type="ECO:0000259" key="5">
    <source>
        <dbReference type="PROSITE" id="PS50865"/>
    </source>
</evidence>
<keyword evidence="3" id="KW-0862">Zinc</keyword>
<sequence length="233" mass="25298">MEPTQQVNPAQLREMMGSGAVVAIRYDRADPNVLPTFILAPLRSVHVAATAWQALPLLLQLGVDIVYTTEEHSNHDILAPGESTGFGNSGHAIYGGSIFKYRAEDGYNMDQSLNPCLRSLEEFIVSGLAGIKAALAGQGLEAAKMEYAEMSAKEFKMFFKRYLVEHAEELKESGWEDIPCPVKIVGKACGRCGAHAGAKSGLKKCGKCGKVLYCGTGCQKKDWKAHKPFCEKA</sequence>
<evidence type="ECO:0000256" key="2">
    <source>
        <dbReference type="ARBA" id="ARBA00022771"/>
    </source>
</evidence>
<dbReference type="EMBL" id="JAWDJX010000083">
    <property type="protein sequence ID" value="KAK3046690.1"/>
    <property type="molecule type" value="Genomic_DNA"/>
</dbReference>
<organism evidence="6 7">
    <name type="scientific">Extremus antarcticus</name>
    <dbReference type="NCBI Taxonomy" id="702011"/>
    <lineage>
        <taxon>Eukaryota</taxon>
        <taxon>Fungi</taxon>
        <taxon>Dikarya</taxon>
        <taxon>Ascomycota</taxon>
        <taxon>Pezizomycotina</taxon>
        <taxon>Dothideomycetes</taxon>
        <taxon>Dothideomycetidae</taxon>
        <taxon>Mycosphaerellales</taxon>
        <taxon>Extremaceae</taxon>
        <taxon>Extremus</taxon>
    </lineage>
</organism>
<evidence type="ECO:0000313" key="6">
    <source>
        <dbReference type="EMBL" id="KAK3046690.1"/>
    </source>
</evidence>
<evidence type="ECO:0000313" key="7">
    <source>
        <dbReference type="Proteomes" id="UP001271007"/>
    </source>
</evidence>
<dbReference type="AlphaFoldDB" id="A0AAJ0G7J4"/>
<accession>A0AAJ0G7J4</accession>
<dbReference type="Gene3D" id="6.10.140.2220">
    <property type="match status" value="1"/>
</dbReference>
<comment type="caution">
    <text evidence="6">The sequence shown here is derived from an EMBL/GenBank/DDBJ whole genome shotgun (WGS) entry which is preliminary data.</text>
</comment>
<reference evidence="6" key="1">
    <citation type="submission" date="2023-04" db="EMBL/GenBank/DDBJ databases">
        <title>Black Yeasts Isolated from many extreme environments.</title>
        <authorList>
            <person name="Coleine C."/>
            <person name="Stajich J.E."/>
            <person name="Selbmann L."/>
        </authorList>
    </citation>
    <scope>NUCLEOTIDE SEQUENCE</scope>
    <source>
        <strain evidence="6">CCFEE 5312</strain>
    </source>
</reference>
<keyword evidence="1" id="KW-0479">Metal-binding</keyword>
<evidence type="ECO:0000256" key="3">
    <source>
        <dbReference type="ARBA" id="ARBA00022833"/>
    </source>
</evidence>
<dbReference type="PROSITE" id="PS01360">
    <property type="entry name" value="ZF_MYND_1"/>
    <property type="match status" value="1"/>
</dbReference>
<gene>
    <name evidence="6" type="ORF">LTR09_011837</name>
</gene>